<proteinExistence type="predicted"/>
<sequence length="198" mass="23276">MLRRRCPLHYEHLLLSDSETESDDLSEKYKIRLQKINEEGRIIATECDKSKKDKKKIGIQEESRRDTKAHKEDPDALVKLAKDYQQRMKQIPIPEGRQTTTEIVFITWRGLARSMKQLYGQPLHYLTHVLAKQWDESRIGTEDEDKPMENLIHPAKAESIIWDVEEIHRLCTSYSHLAKLWVSDPDFHTFVDEIIPPS</sequence>
<accession>A0A978VNS6</accession>
<dbReference type="PANTHER" id="PTHR36366">
    <property type="entry name" value="PROTEIN RDM1"/>
    <property type="match status" value="1"/>
</dbReference>
<dbReference type="PANTHER" id="PTHR36366:SF3">
    <property type="entry name" value="PROTEIN RDM1"/>
    <property type="match status" value="1"/>
</dbReference>
<reference evidence="2" key="1">
    <citation type="journal article" date="2021" name="Front. Plant Sci.">
        <title>Chromosome-Scale Genome Assembly for Chinese Sour Jujube and Insights Into Its Genome Evolution and Domestication Signature.</title>
        <authorList>
            <person name="Shen L.-Y."/>
            <person name="Luo H."/>
            <person name="Wang X.-L."/>
            <person name="Wang X.-M."/>
            <person name="Qiu X.-J."/>
            <person name="Liu H."/>
            <person name="Zhou S.-S."/>
            <person name="Jia K.-H."/>
            <person name="Nie S."/>
            <person name="Bao Y.-T."/>
            <person name="Zhang R.-G."/>
            <person name="Yun Q.-Z."/>
            <person name="Chai Y.-H."/>
            <person name="Lu J.-Y."/>
            <person name="Li Y."/>
            <person name="Zhao S.-W."/>
            <person name="Mao J.-F."/>
            <person name="Jia S.-G."/>
            <person name="Mao Y.-M."/>
        </authorList>
    </citation>
    <scope>NUCLEOTIDE SEQUENCE</scope>
    <source>
        <strain evidence="2">AT0</strain>
        <tissue evidence="2">Leaf</tissue>
    </source>
</reference>
<dbReference type="EMBL" id="JAEACU010000003">
    <property type="protein sequence ID" value="KAH7537201.1"/>
    <property type="molecule type" value="Genomic_DNA"/>
</dbReference>
<dbReference type="Pfam" id="PF09187">
    <property type="entry name" value="RdDM_RDM1"/>
    <property type="match status" value="1"/>
</dbReference>
<dbReference type="InterPro" id="IPR015270">
    <property type="entry name" value="RDM1_plant"/>
</dbReference>
<evidence type="ECO:0000313" key="3">
    <source>
        <dbReference type="Proteomes" id="UP000813462"/>
    </source>
</evidence>
<dbReference type="GO" id="GO:0000419">
    <property type="term" value="C:RNA polymerase V complex"/>
    <property type="evidence" value="ECO:0007669"/>
    <property type="project" value="TreeGrafter"/>
</dbReference>
<evidence type="ECO:0000256" key="1">
    <source>
        <dbReference type="SAM" id="MobiDB-lite"/>
    </source>
</evidence>
<dbReference type="GO" id="GO:0080188">
    <property type="term" value="P:gene silencing by siRNA-directed DNA methylation"/>
    <property type="evidence" value="ECO:0007669"/>
    <property type="project" value="InterPro"/>
</dbReference>
<dbReference type="OrthoDB" id="1161449at2759"/>
<gene>
    <name evidence="2" type="ORF">FEM48_Zijuj03G0067200</name>
</gene>
<feature type="region of interest" description="Disordered" evidence="1">
    <location>
        <begin position="53"/>
        <end position="74"/>
    </location>
</feature>
<organism evidence="2 3">
    <name type="scientific">Ziziphus jujuba var. spinosa</name>
    <dbReference type="NCBI Taxonomy" id="714518"/>
    <lineage>
        <taxon>Eukaryota</taxon>
        <taxon>Viridiplantae</taxon>
        <taxon>Streptophyta</taxon>
        <taxon>Embryophyta</taxon>
        <taxon>Tracheophyta</taxon>
        <taxon>Spermatophyta</taxon>
        <taxon>Magnoliopsida</taxon>
        <taxon>eudicotyledons</taxon>
        <taxon>Gunneridae</taxon>
        <taxon>Pentapetalae</taxon>
        <taxon>rosids</taxon>
        <taxon>fabids</taxon>
        <taxon>Rosales</taxon>
        <taxon>Rhamnaceae</taxon>
        <taxon>Paliureae</taxon>
        <taxon>Ziziphus</taxon>
    </lineage>
</organism>
<dbReference type="Proteomes" id="UP000813462">
    <property type="component" value="Unassembled WGS sequence"/>
</dbReference>
<protein>
    <recommendedName>
        <fullName evidence="4">Protein RDM1-like</fullName>
    </recommendedName>
</protein>
<dbReference type="InterPro" id="IPR036319">
    <property type="entry name" value="RDM1_sf"/>
</dbReference>
<dbReference type="Gene3D" id="1.20.120.690">
    <property type="entry name" value="RDM1 protein domain"/>
    <property type="match status" value="1"/>
</dbReference>
<dbReference type="AlphaFoldDB" id="A0A978VNS6"/>
<comment type="caution">
    <text evidence="2">The sequence shown here is derived from an EMBL/GenBank/DDBJ whole genome shotgun (WGS) entry which is preliminary data.</text>
</comment>
<evidence type="ECO:0008006" key="4">
    <source>
        <dbReference type="Google" id="ProtNLM"/>
    </source>
</evidence>
<name>A0A978VNS6_ZIZJJ</name>
<dbReference type="SUPFAM" id="SSF109920">
    <property type="entry name" value="Hypothetical protein At3g22680"/>
    <property type="match status" value="1"/>
</dbReference>
<evidence type="ECO:0000313" key="2">
    <source>
        <dbReference type="EMBL" id="KAH7537201.1"/>
    </source>
</evidence>